<comment type="similarity">
    <text evidence="7">Belongs to the TatC family.</text>
</comment>
<feature type="region of interest" description="Disordered" evidence="8">
    <location>
        <begin position="278"/>
        <end position="323"/>
    </location>
</feature>
<dbReference type="InterPro" id="IPR019820">
    <property type="entry name" value="Sec-indep_translocase_CS"/>
</dbReference>
<evidence type="ECO:0000313" key="9">
    <source>
        <dbReference type="EMBL" id="VVJ19198.1"/>
    </source>
</evidence>
<feature type="transmembrane region" description="Helical" evidence="7">
    <location>
        <begin position="143"/>
        <end position="165"/>
    </location>
</feature>
<dbReference type="PANTHER" id="PTHR30371:SF0">
    <property type="entry name" value="SEC-INDEPENDENT PROTEIN TRANSLOCASE PROTEIN TATC, CHLOROPLASTIC-RELATED"/>
    <property type="match status" value="1"/>
</dbReference>
<keyword evidence="4 7" id="KW-1133">Transmembrane helix</keyword>
<feature type="transmembrane region" description="Helical" evidence="7">
    <location>
        <begin position="249"/>
        <end position="271"/>
    </location>
</feature>
<feature type="transmembrane region" description="Helical" evidence="7">
    <location>
        <begin position="110"/>
        <end position="131"/>
    </location>
</feature>
<dbReference type="Pfam" id="PF00902">
    <property type="entry name" value="TatC"/>
    <property type="match status" value="1"/>
</dbReference>
<feature type="transmembrane region" description="Helical" evidence="7">
    <location>
        <begin position="189"/>
        <end position="214"/>
    </location>
</feature>
<feature type="transmembrane region" description="Helical" evidence="7">
    <location>
        <begin position="226"/>
        <end position="243"/>
    </location>
</feature>
<keyword evidence="10" id="KW-1185">Reference proteome</keyword>
<comment type="subcellular location">
    <subcellularLocation>
        <location evidence="7">Cell membrane</location>
        <topology evidence="7">Multi-pass membrane protein</topology>
    </subcellularLocation>
    <subcellularLocation>
        <location evidence="1">Membrane</location>
        <topology evidence="1">Multi-pass membrane protein</topology>
    </subcellularLocation>
</comment>
<keyword evidence="2 7" id="KW-0812">Transmembrane</keyword>
<feature type="region of interest" description="Disordered" evidence="8">
    <location>
        <begin position="1"/>
        <end position="25"/>
    </location>
</feature>
<evidence type="ECO:0000256" key="4">
    <source>
        <dbReference type="ARBA" id="ARBA00022989"/>
    </source>
</evidence>
<evidence type="ECO:0000256" key="6">
    <source>
        <dbReference type="ARBA" id="ARBA00023136"/>
    </source>
</evidence>
<dbReference type="HAMAP" id="MF_00902">
    <property type="entry name" value="TatC"/>
    <property type="match status" value="1"/>
</dbReference>
<proteinExistence type="inferred from homology"/>
<keyword evidence="5 7" id="KW-0811">Translocation</keyword>
<evidence type="ECO:0000256" key="7">
    <source>
        <dbReference type="HAMAP-Rule" id="MF_00902"/>
    </source>
</evidence>
<dbReference type="EMBL" id="CABVGP010000001">
    <property type="protein sequence ID" value="VVJ19198.1"/>
    <property type="molecule type" value="Genomic_DNA"/>
</dbReference>
<gene>
    <name evidence="7" type="primary">tatC</name>
    <name evidence="9" type="ORF">AA23TX_04219</name>
</gene>
<protein>
    <recommendedName>
        <fullName evidence="7">Sec-independent protein translocase protein TatC</fullName>
    </recommendedName>
</protein>
<dbReference type="Proteomes" id="UP000399805">
    <property type="component" value="Unassembled WGS sequence"/>
</dbReference>
<keyword evidence="7" id="KW-1003">Cell membrane</keyword>
<keyword evidence="7" id="KW-0813">Transport</keyword>
<feature type="transmembrane region" description="Helical" evidence="7">
    <location>
        <begin position="42"/>
        <end position="60"/>
    </location>
</feature>
<dbReference type="GO" id="GO:0009977">
    <property type="term" value="F:proton motive force dependent protein transmembrane transporter activity"/>
    <property type="evidence" value="ECO:0007669"/>
    <property type="project" value="TreeGrafter"/>
</dbReference>
<dbReference type="NCBIfam" id="TIGR00945">
    <property type="entry name" value="tatC"/>
    <property type="match status" value="1"/>
</dbReference>
<evidence type="ECO:0000256" key="8">
    <source>
        <dbReference type="SAM" id="MobiDB-lite"/>
    </source>
</evidence>
<evidence type="ECO:0000256" key="5">
    <source>
        <dbReference type="ARBA" id="ARBA00023010"/>
    </source>
</evidence>
<feature type="compositionally biased region" description="Acidic residues" evidence="8">
    <location>
        <begin position="284"/>
        <end position="293"/>
    </location>
</feature>
<dbReference type="PROSITE" id="PS01218">
    <property type="entry name" value="TATC"/>
    <property type="match status" value="1"/>
</dbReference>
<evidence type="ECO:0000256" key="2">
    <source>
        <dbReference type="ARBA" id="ARBA00022692"/>
    </source>
</evidence>
<comment type="subunit">
    <text evidence="7">The Tat system comprises two distinct complexes: a TatABC complex, containing multiple copies of TatA, TatB and TatC subunits, and a separate TatA complex, containing only TatA subunits. Substrates initially bind to the TatABC complex, which probably triggers association of the separate TatA complex to form the active translocon.</text>
</comment>
<keyword evidence="3 7" id="KW-0653">Protein transport</keyword>
<comment type="function">
    <text evidence="7">Part of the twin-arginine translocation (Tat) system that transports large folded proteins containing a characteristic twin-arginine motif in their signal peptide across membranes. Together with TatB, TatC is part of a receptor directly interacting with Tat signal peptides.</text>
</comment>
<evidence type="ECO:0000313" key="10">
    <source>
        <dbReference type="Proteomes" id="UP000399805"/>
    </source>
</evidence>
<sequence>MAEPASGNGTSRRSKRRKRSRRKNPDGTMTLIEHIYEFRRRLGFALLAVVIGGIVGFFWFSTKVGPIPSLGEIVKDPYCAIPPDRRLNGYQGCQLLQTVPFEAFMIQLKVGLAAGAVLFSPLWLYQVWAFIAPGLYSKERKYALTFVGFASVLFAGGAVLAYLLFPHALQLLMGFGQEEFITALTADKYISFMLSLLIIFGISFELPLLVVMLNRVGVVKYRQLKRWRRGIVFALFVFAAFVTPGSDPFSMLGLAGALTVLFELSIQLARLHDRKKDRERSDEGWDQLDDDEAAPFSYTPSTIDDEPAAPTASGGRSATDDIT</sequence>
<organism evidence="9 10">
    <name type="scientific">Amycolatopsis camponoti</name>
    <dbReference type="NCBI Taxonomy" id="2606593"/>
    <lineage>
        <taxon>Bacteria</taxon>
        <taxon>Bacillati</taxon>
        <taxon>Actinomycetota</taxon>
        <taxon>Actinomycetes</taxon>
        <taxon>Pseudonocardiales</taxon>
        <taxon>Pseudonocardiaceae</taxon>
        <taxon>Amycolatopsis</taxon>
    </lineage>
</organism>
<feature type="compositionally biased region" description="Basic residues" evidence="8">
    <location>
        <begin position="12"/>
        <end position="22"/>
    </location>
</feature>
<dbReference type="AlphaFoldDB" id="A0A6I8LRL5"/>
<accession>A0A6I8LRL5</accession>
<reference evidence="9 10" key="1">
    <citation type="submission" date="2019-09" db="EMBL/GenBank/DDBJ databases">
        <authorList>
            <person name="Leyn A S."/>
        </authorList>
    </citation>
    <scope>NUCLEOTIDE SEQUENCE [LARGE SCALE GENOMIC DNA]</scope>
    <source>
        <strain evidence="9">AA231_1</strain>
    </source>
</reference>
<dbReference type="RefSeq" id="WP_155544091.1">
    <property type="nucleotide sequence ID" value="NZ_CABVGP010000001.1"/>
</dbReference>
<dbReference type="GO" id="GO:0033281">
    <property type="term" value="C:TAT protein transport complex"/>
    <property type="evidence" value="ECO:0007669"/>
    <property type="project" value="UniProtKB-UniRule"/>
</dbReference>
<dbReference type="InterPro" id="IPR002033">
    <property type="entry name" value="TatC"/>
</dbReference>
<dbReference type="PANTHER" id="PTHR30371">
    <property type="entry name" value="SEC-INDEPENDENT PROTEIN TRANSLOCASE PROTEIN TATC"/>
    <property type="match status" value="1"/>
</dbReference>
<keyword evidence="6 7" id="KW-0472">Membrane</keyword>
<dbReference type="GO" id="GO:0065002">
    <property type="term" value="P:intracellular protein transmembrane transport"/>
    <property type="evidence" value="ECO:0007669"/>
    <property type="project" value="TreeGrafter"/>
</dbReference>
<evidence type="ECO:0000256" key="3">
    <source>
        <dbReference type="ARBA" id="ARBA00022927"/>
    </source>
</evidence>
<evidence type="ECO:0000256" key="1">
    <source>
        <dbReference type="ARBA" id="ARBA00004141"/>
    </source>
</evidence>
<dbReference type="GO" id="GO:0043953">
    <property type="term" value="P:protein transport by the Tat complex"/>
    <property type="evidence" value="ECO:0007669"/>
    <property type="project" value="UniProtKB-UniRule"/>
</dbReference>
<dbReference type="PRINTS" id="PR01840">
    <property type="entry name" value="TATCFAMILY"/>
</dbReference>
<name>A0A6I8LRL5_9PSEU</name>